<dbReference type="OrthoDB" id="9807753at2"/>
<dbReference type="Gene3D" id="3.40.1550.20">
    <property type="entry name" value="Transcriptional regulator MraZ domain"/>
    <property type="match status" value="1"/>
</dbReference>
<gene>
    <name evidence="1" type="ORF">FGU71_01760</name>
</gene>
<comment type="caution">
    <text evidence="1">The sequence shown here is derived from an EMBL/GenBank/DDBJ whole genome shotgun (WGS) entry which is preliminary data.</text>
</comment>
<dbReference type="CDD" id="cd16321">
    <property type="entry name" value="MraZ_C"/>
    <property type="match status" value="1"/>
</dbReference>
<dbReference type="RefSeq" id="WP_142786977.1">
    <property type="nucleotide sequence ID" value="NZ_VHJK01000001.1"/>
</dbReference>
<dbReference type="InterPro" id="IPR037914">
    <property type="entry name" value="SpoVT-AbrB_sf"/>
</dbReference>
<proteinExistence type="predicted"/>
<dbReference type="CDD" id="cd16320">
    <property type="entry name" value="MraZ_N"/>
    <property type="match status" value="1"/>
</dbReference>
<dbReference type="InterPro" id="IPR035642">
    <property type="entry name" value="MraZ_N"/>
</dbReference>
<accession>A0A547P990</accession>
<sequence>MAQVSAFEGYNGQAFSPAGDKGRFVLPPAFRKAVKESGEGSKTLCLAVHDRFDCLIGFGLSRIPELHATLDKEEERAIKMQNFDWDRDIRAQQLFGFEQLPFDDSGRFVMPEHLRDLGNVGDGLYFHGAGDFFFVWNPEELDRMDRSFRGAQVTCKKLIAEAAAKAAKKGGGK</sequence>
<reference evidence="1 2" key="1">
    <citation type="submission" date="2019-06" db="EMBL/GenBank/DDBJ databases">
        <title>Erythrobacter insulae sp. nov., isolated from a tidal flat.</title>
        <authorList>
            <person name="Yoon J.-H."/>
        </authorList>
    </citation>
    <scope>NUCLEOTIDE SEQUENCE [LARGE SCALE GENOMIC DNA]</scope>
    <source>
        <strain evidence="1 2">JBTF-M21</strain>
    </source>
</reference>
<keyword evidence="2" id="KW-1185">Reference proteome</keyword>
<evidence type="ECO:0000313" key="1">
    <source>
        <dbReference type="EMBL" id="TRD10715.1"/>
    </source>
</evidence>
<dbReference type="Proteomes" id="UP000316343">
    <property type="component" value="Unassembled WGS sequence"/>
</dbReference>
<dbReference type="InterPro" id="IPR035644">
    <property type="entry name" value="MraZ_C"/>
</dbReference>
<name>A0A547P990_9SPHN</name>
<evidence type="ECO:0000313" key="2">
    <source>
        <dbReference type="Proteomes" id="UP000316343"/>
    </source>
</evidence>
<organism evidence="1 2">
    <name type="scientific">Erythrobacter insulae</name>
    <dbReference type="NCBI Taxonomy" id="2584124"/>
    <lineage>
        <taxon>Bacteria</taxon>
        <taxon>Pseudomonadati</taxon>
        <taxon>Pseudomonadota</taxon>
        <taxon>Alphaproteobacteria</taxon>
        <taxon>Sphingomonadales</taxon>
        <taxon>Erythrobacteraceae</taxon>
        <taxon>Erythrobacter/Porphyrobacter group</taxon>
        <taxon>Erythrobacter</taxon>
    </lineage>
</organism>
<dbReference type="SUPFAM" id="SSF89447">
    <property type="entry name" value="AbrB/MazE/MraZ-like"/>
    <property type="match status" value="1"/>
</dbReference>
<dbReference type="AlphaFoldDB" id="A0A547P990"/>
<protein>
    <submittedName>
        <fullName evidence="1">Division/cell wall cluster transcriptional repressor MraZ</fullName>
    </submittedName>
</protein>
<dbReference type="EMBL" id="VHJK01000001">
    <property type="protein sequence ID" value="TRD10715.1"/>
    <property type="molecule type" value="Genomic_DNA"/>
</dbReference>
<dbReference type="InterPro" id="IPR038619">
    <property type="entry name" value="MraZ_sf"/>
</dbReference>